<dbReference type="GO" id="GO:0006509">
    <property type="term" value="P:membrane protein ectodomain proteolysis"/>
    <property type="evidence" value="ECO:0007669"/>
    <property type="project" value="TreeGrafter"/>
</dbReference>
<evidence type="ECO:0000256" key="5">
    <source>
        <dbReference type="SAM" id="MobiDB-lite"/>
    </source>
</evidence>
<dbReference type="PANTHER" id="PTHR45702:SF2">
    <property type="entry name" value="KUZBANIAN, ISOFORM A"/>
    <property type="match status" value="1"/>
</dbReference>
<evidence type="ECO:0000256" key="6">
    <source>
        <dbReference type="SAM" id="Phobius"/>
    </source>
</evidence>
<evidence type="ECO:0000256" key="1">
    <source>
        <dbReference type="ARBA" id="ARBA00001809"/>
    </source>
</evidence>
<comment type="catalytic activity">
    <reaction evidence="1">
        <text>Endopeptidase of broad specificity.</text>
        <dbReference type="EC" id="3.4.24.81"/>
    </reaction>
</comment>
<name>A0A5S6Q728_TRIMR</name>
<feature type="compositionally biased region" description="Basic and acidic residues" evidence="5">
    <location>
        <begin position="1087"/>
        <end position="1097"/>
    </location>
</feature>
<feature type="region of interest" description="Disordered" evidence="5">
    <location>
        <begin position="431"/>
        <end position="458"/>
    </location>
</feature>
<feature type="binding site" evidence="4">
    <location>
        <position position="647"/>
    </location>
    <ligand>
        <name>Zn(2+)</name>
        <dbReference type="ChEBI" id="CHEBI:29105"/>
        <note>catalytic</note>
    </ligand>
</feature>
<feature type="compositionally biased region" description="Basic residues" evidence="5">
    <location>
        <begin position="1024"/>
        <end position="1035"/>
    </location>
</feature>
<keyword evidence="4" id="KW-0862">Zinc</keyword>
<feature type="compositionally biased region" description="Basic and acidic residues" evidence="5">
    <location>
        <begin position="431"/>
        <end position="442"/>
    </location>
</feature>
<dbReference type="Pfam" id="PF21299">
    <property type="entry name" value="ADAM10_Cys-rich"/>
    <property type="match status" value="1"/>
</dbReference>
<keyword evidence="3" id="KW-0165">Cleavage on pair of basic residues</keyword>
<dbReference type="PROSITE" id="PS50214">
    <property type="entry name" value="DISINTEGRIN_2"/>
    <property type="match status" value="1"/>
</dbReference>
<dbReference type="SMART" id="SM00050">
    <property type="entry name" value="DISIN"/>
    <property type="match status" value="1"/>
</dbReference>
<dbReference type="SUPFAM" id="SSF57552">
    <property type="entry name" value="Blood coagulation inhibitor (disintegrin)"/>
    <property type="match status" value="1"/>
</dbReference>
<keyword evidence="6" id="KW-0472">Membrane</keyword>
<dbReference type="Gene3D" id="3.40.390.10">
    <property type="entry name" value="Collagenase (Catalytic Domain)"/>
    <property type="match status" value="1"/>
</dbReference>
<feature type="binding site" evidence="4">
    <location>
        <position position="657"/>
    </location>
    <ligand>
        <name>Zn(2+)</name>
        <dbReference type="ChEBI" id="CHEBI:29105"/>
        <note>catalytic</note>
    </ligand>
</feature>
<dbReference type="InterPro" id="IPR001762">
    <property type="entry name" value="Disintegrin_dom"/>
</dbReference>
<evidence type="ECO:0000313" key="9">
    <source>
        <dbReference type="Proteomes" id="UP000046395"/>
    </source>
</evidence>
<keyword evidence="4" id="KW-0479">Metal-binding</keyword>
<feature type="domain" description="Disintegrin" evidence="7">
    <location>
        <begin position="727"/>
        <end position="828"/>
    </location>
</feature>
<dbReference type="AlphaFoldDB" id="A0A5S6Q728"/>
<evidence type="ECO:0000259" key="7">
    <source>
        <dbReference type="PROSITE" id="PS50214"/>
    </source>
</evidence>
<dbReference type="PANTHER" id="PTHR45702">
    <property type="entry name" value="ADAM10/ADAM17 METALLOPEPTIDASE FAMILY MEMBER"/>
    <property type="match status" value="1"/>
</dbReference>
<feature type="binding site" evidence="4">
    <location>
        <position position="651"/>
    </location>
    <ligand>
        <name>Zn(2+)</name>
        <dbReference type="ChEBI" id="CHEBI:29105"/>
        <note>catalytic</note>
    </ligand>
</feature>
<organism evidence="9 10">
    <name type="scientific">Trichuris muris</name>
    <name type="common">Mouse whipworm</name>
    <dbReference type="NCBI Taxonomy" id="70415"/>
    <lineage>
        <taxon>Eukaryota</taxon>
        <taxon>Metazoa</taxon>
        <taxon>Ecdysozoa</taxon>
        <taxon>Nematoda</taxon>
        <taxon>Enoplea</taxon>
        <taxon>Dorylaimia</taxon>
        <taxon>Trichinellida</taxon>
        <taxon>Trichuridae</taxon>
        <taxon>Trichuris</taxon>
    </lineage>
</organism>
<feature type="domain" description="Peptidase M12B" evidence="8">
    <location>
        <begin position="465"/>
        <end position="703"/>
    </location>
</feature>
<dbReference type="Gene3D" id="4.10.70.10">
    <property type="entry name" value="Disintegrin domain"/>
    <property type="match status" value="1"/>
</dbReference>
<feature type="compositionally biased region" description="Polar residues" evidence="5">
    <location>
        <begin position="1003"/>
        <end position="1015"/>
    </location>
</feature>
<dbReference type="InterPro" id="IPR051489">
    <property type="entry name" value="ADAM_Metalloproteinase"/>
</dbReference>
<evidence type="ECO:0000256" key="3">
    <source>
        <dbReference type="ARBA" id="ARBA00022685"/>
    </source>
</evidence>
<accession>A0A5S6Q728</accession>
<feature type="transmembrane region" description="Helical" evidence="6">
    <location>
        <begin position="955"/>
        <end position="977"/>
    </location>
</feature>
<dbReference type="SUPFAM" id="SSF55486">
    <property type="entry name" value="Metalloproteases ('zincins'), catalytic domain"/>
    <property type="match status" value="1"/>
</dbReference>
<comment type="caution">
    <text evidence="4">Lacks conserved residue(s) required for the propagation of feature annotation.</text>
</comment>
<dbReference type="InterPro" id="IPR049038">
    <property type="entry name" value="ADAM10_Cys-rich"/>
</dbReference>
<dbReference type="GO" id="GO:0007219">
    <property type="term" value="P:Notch signaling pathway"/>
    <property type="evidence" value="ECO:0007669"/>
    <property type="project" value="TreeGrafter"/>
</dbReference>
<dbReference type="EC" id="3.4.24.81" evidence="2"/>
<keyword evidence="6" id="KW-0812">Transmembrane</keyword>
<reference evidence="10" key="1">
    <citation type="submission" date="2019-12" db="UniProtKB">
        <authorList>
            <consortium name="WormBaseParasite"/>
        </authorList>
    </citation>
    <scope>IDENTIFICATION</scope>
</reference>
<feature type="compositionally biased region" description="Basic residues" evidence="5">
    <location>
        <begin position="1075"/>
        <end position="1086"/>
    </location>
</feature>
<dbReference type="GO" id="GO:0005886">
    <property type="term" value="C:plasma membrane"/>
    <property type="evidence" value="ECO:0007669"/>
    <property type="project" value="TreeGrafter"/>
</dbReference>
<dbReference type="PROSITE" id="PS50215">
    <property type="entry name" value="ADAM_MEPRO"/>
    <property type="match status" value="1"/>
</dbReference>
<dbReference type="InterPro" id="IPR036436">
    <property type="entry name" value="Disintegrin_dom_sf"/>
</dbReference>
<evidence type="ECO:0000259" key="8">
    <source>
        <dbReference type="PROSITE" id="PS50215"/>
    </source>
</evidence>
<evidence type="ECO:0000313" key="10">
    <source>
        <dbReference type="WBParaSite" id="TMUE_1000002988.1"/>
    </source>
</evidence>
<evidence type="ECO:0000256" key="2">
    <source>
        <dbReference type="ARBA" id="ARBA00012332"/>
    </source>
</evidence>
<dbReference type="InterPro" id="IPR024079">
    <property type="entry name" value="MetalloPept_cat_dom_sf"/>
</dbReference>
<feature type="active site" evidence="4">
    <location>
        <position position="648"/>
    </location>
</feature>
<dbReference type="Pfam" id="PF13574">
    <property type="entry name" value="Reprolysin_2"/>
    <property type="match status" value="1"/>
</dbReference>
<dbReference type="InterPro" id="IPR001590">
    <property type="entry name" value="Peptidase_M12B"/>
</dbReference>
<evidence type="ECO:0000256" key="4">
    <source>
        <dbReference type="PROSITE-ProRule" id="PRU00276"/>
    </source>
</evidence>
<dbReference type="WBParaSite" id="TMUE_1000002988.1">
    <property type="protein sequence ID" value="TMUE_1000002988.1"/>
    <property type="gene ID" value="WBGene00293620"/>
</dbReference>
<dbReference type="GO" id="GO:0046872">
    <property type="term" value="F:metal ion binding"/>
    <property type="evidence" value="ECO:0007669"/>
    <property type="project" value="UniProtKB-KW"/>
</dbReference>
<dbReference type="STRING" id="70415.A0A5S6Q728"/>
<dbReference type="GO" id="GO:0004222">
    <property type="term" value="F:metalloendopeptidase activity"/>
    <property type="evidence" value="ECO:0007669"/>
    <property type="project" value="InterPro"/>
</dbReference>
<keyword evidence="9" id="KW-1185">Reference proteome</keyword>
<keyword evidence="6" id="KW-1133">Transmembrane helix</keyword>
<dbReference type="Proteomes" id="UP000046395">
    <property type="component" value="Unassembled WGS sequence"/>
</dbReference>
<feature type="region of interest" description="Disordered" evidence="5">
    <location>
        <begin position="997"/>
        <end position="1097"/>
    </location>
</feature>
<protein>
    <recommendedName>
        <fullName evidence="2">ADAM10 endopeptidase</fullName>
        <ecNumber evidence="2">3.4.24.81</ecNumber>
    </recommendedName>
</protein>
<proteinExistence type="predicted"/>
<sequence length="1097" mass="124321">MGDENVVIRYLQDRGLLHSQRTCTCGYVMKLTEKERLRGRRWRCNNRVCRKQISLRSGTWFEGYKVDFCTAVKFMYSWSHGYTTIRFCCDELDMSKNTAIHWNLSMRDVAAEVLMRQPLVIGGTGLTVEVDETVYSKRKYQRGRLYPHGIGENIVTLSRKANLTPFRPDPIKRRGRLRRSIAGEQLRAFPRIPQLTPRLARFSYDTAAMLTNVLLTLVVFCPFQWLSVRSSDIGRPVFLRRYEHLNYDAAAVEKTNFRSKRSGDANSQPLRLLLKHNRRELHLLLKRDTSVFSSDHVLDGNGRHPAAAPDLSFLYEGHVEGDPGSYVYGSILDGIFDGHVHTGDGQVYHVERATKYSAFAPAPRQFHSIIYTDDDIDYAKIRVKRELIAQAPSCGLRGYTAEWMKQVQRSAVNGPETMSTTTVRPVNRHPVERQSEAPRPEPWRMYMPESNQRSRRNSDNLYDVRTCTVYMQADQKLWQFVYNHEGQRDEERTRNEILSLFNNHIKAVNAIYENTNFNGISGINFVVQRTTIFDTRTCPSTVNASHGNPFCEENVDVSNYLNLNSIKNHSDFCLAYALTYRDFVGGTLGLAWVASRQPNTSGGICEIYKPYSEGTRKVQRSLNTGIITLVNYHNRVPPKVSQLTLAHEIGHNFGSPHDYPSHCQPGLPDGNYIMFASATSGDKVNNGKFSICSVNNISLVLREVLRQNPDAPYTSGAKRNCFQRRKTSFCGNALVEDGEQCDCGFNKEECEQRGDRCCYPRLFSAGPMCTRKEGSQCSPSEGVCCSPNTCQFVPAGDQLQCRMVTECSRDQFCNGLQASCPPSAPQRDGTLCQENTKVCDNGTCSKSVCSVIDMEECFINSGSPEDQCILACKKRSDANAKCVPSYEIEQLRPHFPSKRGILLRPGSPCNDYRGYCDIFRKCRSVDANGPLARLKNLFFNHETLKTLSQWVQEKWWATVLMAIGLLLLMALFIRCCAVHTPSTNPRKPPAHSIYETLRHPSTLLRSTPTHSQPGRSRQYEQHPRHQRHHRHHRHSAGGGSRGRDSQLAGYSGHTQAVAEPPPPYSSAVSGMGPPRGHRKHRKHRSRRPPDALEMRSN</sequence>